<comment type="caution">
    <text evidence="9">The sequence shown here is derived from an EMBL/GenBank/DDBJ whole genome shotgun (WGS) entry which is preliminary data.</text>
</comment>
<dbReference type="InterPro" id="IPR010930">
    <property type="entry name" value="Flg_bb/hook_C_dom"/>
</dbReference>
<evidence type="ECO:0000256" key="6">
    <source>
        <dbReference type="ARBA" id="ARBA00023143"/>
    </source>
</evidence>
<sequence length="457" mass="48211">MSMINIGLSGALANRVAMNVTANNTANVNNENYTRQVTDMSARINGVNVGSFSLGSGVGVDSIRRVTDAALVERVRISGQEKSYSETYYYGMAGVENTFGTEGLNITDGLSAFFSAFDEASLTPESPVYRSQILNSASDISGRFNQIISQLNDQQTGLYGQHSTIITQTNSDLASIANLNKKILETSSSGGNIAALQDALDTQLNTLSEKMQVNVLRNSNGTVELSSSSGSPLVQNDHYATLTDTSDKTSALGTSISAEFMGMTSTLSNDLGGQLGSINDLIQGDILPNIESMNNIAESFANKVNELLATGTDLNGNAGKPLFEFDANNPAGSLSVTDLLGEELGLSSDGNIGNGDIATHISALANEPISIGGQSSTLFDAYSQLIGDVGLNAKLSESRYTTSINNQNEAKAARSNLSGVNSDEEAVNLMQYMNAYSANMKVISTAKDMFDTVLNAF</sequence>
<keyword evidence="5" id="KW-0964">Secreted</keyword>
<comment type="subcellular location">
    <subcellularLocation>
        <location evidence="1">Bacterial flagellum</location>
    </subcellularLocation>
    <subcellularLocation>
        <location evidence="2">Secreted</location>
    </subcellularLocation>
</comment>
<keyword evidence="9" id="KW-0282">Flagellum</keyword>
<dbReference type="Pfam" id="PF22638">
    <property type="entry name" value="FlgK_D1"/>
    <property type="match status" value="1"/>
</dbReference>
<feature type="domain" description="Flagellar basal-body/hook protein C-terminal" evidence="7">
    <location>
        <begin position="418"/>
        <end position="455"/>
    </location>
</feature>
<keyword evidence="6" id="KW-0975">Bacterial flagellum</keyword>
<keyword evidence="9" id="KW-0969">Cilium</keyword>
<dbReference type="Pfam" id="PF06429">
    <property type="entry name" value="Flg_bbr_C"/>
    <property type="match status" value="1"/>
</dbReference>
<dbReference type="GO" id="GO:0005198">
    <property type="term" value="F:structural molecule activity"/>
    <property type="evidence" value="ECO:0007669"/>
    <property type="project" value="InterPro"/>
</dbReference>
<dbReference type="InterPro" id="IPR053927">
    <property type="entry name" value="FlgK_helical"/>
</dbReference>
<dbReference type="GO" id="GO:0005576">
    <property type="term" value="C:extracellular region"/>
    <property type="evidence" value="ECO:0007669"/>
    <property type="project" value="UniProtKB-SubCell"/>
</dbReference>
<dbReference type="PANTHER" id="PTHR30033:SF1">
    <property type="entry name" value="FLAGELLAR HOOK-ASSOCIATED PROTEIN 1"/>
    <property type="match status" value="1"/>
</dbReference>
<proteinExistence type="inferred from homology"/>
<keyword evidence="9" id="KW-0966">Cell projection</keyword>
<evidence type="ECO:0000256" key="1">
    <source>
        <dbReference type="ARBA" id="ARBA00004365"/>
    </source>
</evidence>
<dbReference type="GeneID" id="303190249"/>
<dbReference type="PANTHER" id="PTHR30033">
    <property type="entry name" value="FLAGELLAR HOOK-ASSOCIATED PROTEIN 1"/>
    <property type="match status" value="1"/>
</dbReference>
<protein>
    <recommendedName>
        <fullName evidence="4">Flagellar hook-associated protein 1</fullName>
    </recommendedName>
</protein>
<evidence type="ECO:0000256" key="3">
    <source>
        <dbReference type="ARBA" id="ARBA00009677"/>
    </source>
</evidence>
<dbReference type="RefSeq" id="WP_086959967.1">
    <property type="nucleotide sequence ID" value="NZ_AP018681.1"/>
</dbReference>
<dbReference type="InterPro" id="IPR002371">
    <property type="entry name" value="FlgK"/>
</dbReference>
<feature type="domain" description="Flagellar hook-associated protein FlgK helical" evidence="8">
    <location>
        <begin position="94"/>
        <end position="323"/>
    </location>
</feature>
<evidence type="ECO:0000259" key="8">
    <source>
        <dbReference type="Pfam" id="PF22638"/>
    </source>
</evidence>
<dbReference type="OrthoDB" id="9802553at2"/>
<dbReference type="Proteomes" id="UP000252479">
    <property type="component" value="Unassembled WGS sequence"/>
</dbReference>
<reference evidence="9 10" key="1">
    <citation type="journal article" date="2017" name="Elife">
        <title>Extensive horizontal gene transfer in cheese-associated bacteria.</title>
        <authorList>
            <person name="Bonham K.S."/>
            <person name="Wolfe B.E."/>
            <person name="Dutton R.J."/>
        </authorList>
    </citation>
    <scope>NUCLEOTIDE SEQUENCE [LARGE SCALE GENOMIC DNA]</scope>
    <source>
        <strain evidence="9 10">JB196</strain>
    </source>
</reference>
<evidence type="ECO:0000256" key="5">
    <source>
        <dbReference type="ARBA" id="ARBA00022525"/>
    </source>
</evidence>
<organism evidence="9 10">
    <name type="scientific">Vibrio casei</name>
    <dbReference type="NCBI Taxonomy" id="673372"/>
    <lineage>
        <taxon>Bacteria</taxon>
        <taxon>Pseudomonadati</taxon>
        <taxon>Pseudomonadota</taxon>
        <taxon>Gammaproteobacteria</taxon>
        <taxon>Vibrionales</taxon>
        <taxon>Vibrionaceae</taxon>
        <taxon>Vibrio</taxon>
    </lineage>
</organism>
<evidence type="ECO:0000313" key="10">
    <source>
        <dbReference type="Proteomes" id="UP000252479"/>
    </source>
</evidence>
<accession>A0A368LJ71</accession>
<keyword evidence="10" id="KW-1185">Reference proteome</keyword>
<evidence type="ECO:0000256" key="4">
    <source>
        <dbReference type="ARBA" id="ARBA00016244"/>
    </source>
</evidence>
<evidence type="ECO:0000256" key="2">
    <source>
        <dbReference type="ARBA" id="ARBA00004613"/>
    </source>
</evidence>
<evidence type="ECO:0000259" key="7">
    <source>
        <dbReference type="Pfam" id="PF06429"/>
    </source>
</evidence>
<dbReference type="SUPFAM" id="SSF64518">
    <property type="entry name" value="Phase 1 flagellin"/>
    <property type="match status" value="1"/>
</dbReference>
<evidence type="ECO:0000313" key="9">
    <source>
        <dbReference type="EMBL" id="RCS70738.1"/>
    </source>
</evidence>
<dbReference type="GO" id="GO:0009424">
    <property type="term" value="C:bacterial-type flagellum hook"/>
    <property type="evidence" value="ECO:0007669"/>
    <property type="project" value="InterPro"/>
</dbReference>
<dbReference type="GO" id="GO:0044780">
    <property type="term" value="P:bacterial-type flagellum assembly"/>
    <property type="evidence" value="ECO:0007669"/>
    <property type="project" value="InterPro"/>
</dbReference>
<name>A0A368LJ71_9VIBR</name>
<gene>
    <name evidence="9" type="ORF">CIK83_15090</name>
</gene>
<dbReference type="NCBIfam" id="TIGR02492">
    <property type="entry name" value="flgK_ends"/>
    <property type="match status" value="1"/>
</dbReference>
<comment type="similarity">
    <text evidence="3">Belongs to the flagella basal body rod proteins family.</text>
</comment>
<dbReference type="EMBL" id="QPGL01000002">
    <property type="protein sequence ID" value="RCS70738.1"/>
    <property type="molecule type" value="Genomic_DNA"/>
</dbReference>
<dbReference type="AlphaFoldDB" id="A0A368LJ71"/>